<comment type="caution">
    <text evidence="2">The sequence shown here is derived from an EMBL/GenBank/DDBJ whole genome shotgun (WGS) entry which is preliminary data.</text>
</comment>
<feature type="chain" id="PRO_5043708584" description="AP3A hydrolase" evidence="1">
    <location>
        <begin position="20"/>
        <end position="390"/>
    </location>
</feature>
<proteinExistence type="predicted"/>
<evidence type="ECO:0008006" key="4">
    <source>
        <dbReference type="Google" id="ProtNLM"/>
    </source>
</evidence>
<feature type="signal peptide" evidence="1">
    <location>
        <begin position="1"/>
        <end position="19"/>
    </location>
</feature>
<reference evidence="2" key="1">
    <citation type="submission" date="2023-10" db="EMBL/GenBank/DDBJ databases">
        <title>Genome assembly of Pristionchus species.</title>
        <authorList>
            <person name="Yoshida K."/>
            <person name="Sommer R.J."/>
        </authorList>
    </citation>
    <scope>NUCLEOTIDE SEQUENCE</scope>
    <source>
        <strain evidence="2">RS0144</strain>
    </source>
</reference>
<dbReference type="InterPro" id="IPR002591">
    <property type="entry name" value="Phosphodiest/P_Trfase"/>
</dbReference>
<evidence type="ECO:0000313" key="2">
    <source>
        <dbReference type="EMBL" id="GMS96623.1"/>
    </source>
</evidence>
<organism evidence="2 3">
    <name type="scientific">Pristionchus entomophagus</name>
    <dbReference type="NCBI Taxonomy" id="358040"/>
    <lineage>
        <taxon>Eukaryota</taxon>
        <taxon>Metazoa</taxon>
        <taxon>Ecdysozoa</taxon>
        <taxon>Nematoda</taxon>
        <taxon>Chromadorea</taxon>
        <taxon>Rhabditida</taxon>
        <taxon>Rhabditina</taxon>
        <taxon>Diplogasteromorpha</taxon>
        <taxon>Diplogasteroidea</taxon>
        <taxon>Neodiplogasteridae</taxon>
        <taxon>Pristionchus</taxon>
    </lineage>
</organism>
<dbReference type="PANTHER" id="PTHR10151">
    <property type="entry name" value="ECTONUCLEOTIDE PYROPHOSPHATASE/PHOSPHODIESTERASE"/>
    <property type="match status" value="1"/>
</dbReference>
<dbReference type="PANTHER" id="PTHR10151:SF120">
    <property type="entry name" value="BIS(5'-ADENOSYL)-TRIPHOSPHATASE"/>
    <property type="match status" value="1"/>
</dbReference>
<dbReference type="Proteomes" id="UP001432027">
    <property type="component" value="Unassembled WGS sequence"/>
</dbReference>
<accession>A0AAV5TQT6</accession>
<keyword evidence="3" id="KW-1185">Reference proteome</keyword>
<name>A0AAV5TQT6_9BILA</name>
<sequence length="390" mass="45297">MRSVLLLLLLTAFPSIVSTKYERRVLLISLDGFRHDLLNETLVPHMHKFADRSSWFVNGVEKHLLKIFRTSFEFQDKHGIIGNFFWDRSKQEMYDKFHSTGGPDLRAESEMSKWNPIDPIWLLNRRNGGQSTVINWPAGDYERSERVGVRMTRYRMPFGFNNDWPKELEMVLNALETDNLVLWYIAEPDSTLHEHGFYDGKLEKKLRELDELFYSLMTQMHHRGLLNSTDITLTADHGHIQFEYKVEQIFKRVHKISIHSSISQVGNANIYSSNATLVNEMYQKLKQAIDMDGLPYKVYLQKDVPASWHYVNADRTGDIVIETLPGGNVWMHCNSTPDDSHSSSHGHSPNWPEMHALLVLSGPSFNEATKIDRIPENIDLFPLMRRLLQI</sequence>
<dbReference type="AlphaFoldDB" id="A0AAV5TQT6"/>
<evidence type="ECO:0000256" key="1">
    <source>
        <dbReference type="SAM" id="SignalP"/>
    </source>
</evidence>
<keyword evidence="1" id="KW-0732">Signal</keyword>
<dbReference type="InterPro" id="IPR017850">
    <property type="entry name" value="Alkaline_phosphatase_core_sf"/>
</dbReference>
<evidence type="ECO:0000313" key="3">
    <source>
        <dbReference type="Proteomes" id="UP001432027"/>
    </source>
</evidence>
<dbReference type="Gene3D" id="3.40.720.10">
    <property type="entry name" value="Alkaline Phosphatase, subunit A"/>
    <property type="match status" value="1"/>
</dbReference>
<dbReference type="SUPFAM" id="SSF53649">
    <property type="entry name" value="Alkaline phosphatase-like"/>
    <property type="match status" value="1"/>
</dbReference>
<dbReference type="EMBL" id="BTSX01000004">
    <property type="protein sequence ID" value="GMS96623.1"/>
    <property type="molecule type" value="Genomic_DNA"/>
</dbReference>
<feature type="non-terminal residue" evidence="2">
    <location>
        <position position="390"/>
    </location>
</feature>
<protein>
    <recommendedName>
        <fullName evidence="4">AP3A hydrolase</fullName>
    </recommendedName>
</protein>
<gene>
    <name evidence="2" type="ORF">PENTCL1PPCAC_18798</name>
</gene>
<dbReference type="Pfam" id="PF01663">
    <property type="entry name" value="Phosphodiest"/>
    <property type="match status" value="1"/>
</dbReference>
<dbReference type="GO" id="GO:0016787">
    <property type="term" value="F:hydrolase activity"/>
    <property type="evidence" value="ECO:0007669"/>
    <property type="project" value="UniProtKB-ARBA"/>
</dbReference>